<dbReference type="Ensembl" id="ENSCLMT00005013186.1">
    <property type="protein sequence ID" value="ENSCLMP00005012304.1"/>
    <property type="gene ID" value="ENSCLMG00005006582.1"/>
</dbReference>
<evidence type="ECO:0000313" key="4">
    <source>
        <dbReference type="Proteomes" id="UP000694565"/>
    </source>
</evidence>
<accession>A0A8C2X215</accession>
<proteinExistence type="predicted"/>
<sequence length="351" mass="38606">MQVLNQNNLQLSETLAETNRTLLEKRCELFQIKEAAEEESKSRAEKTAQDLEHTQQVQSGLLAQYQGVVDELGKNNQVLNQNIVQLSESLSETNRKLLNKRRKIFEMKECARAESRSRRAKTAHDLEQTQQVCSRLLAQYQCEIDELEKKNHVLRRNNLVLSESVTRTNKTLFNESYEFNNIKRDMESQLKFLKEKAIQLEKIIFLNPSRSAAPQSASAVASWDAPSVAPWATPSVAPWATPSAAPWATPSAAPWATPSAAPVAAPWATPSAAPWATPSAAPWATPSASPWATPSASPWATPSASSWATPSASSWATPSAAPAANIRAPTFGDQVKKQRTGLRVSGSESRY</sequence>
<keyword evidence="1" id="KW-0175">Coiled coil</keyword>
<organism evidence="3 4">
    <name type="scientific">Cyclopterus lumpus</name>
    <name type="common">Lumpsucker</name>
    <dbReference type="NCBI Taxonomy" id="8103"/>
    <lineage>
        <taxon>Eukaryota</taxon>
        <taxon>Metazoa</taxon>
        <taxon>Chordata</taxon>
        <taxon>Craniata</taxon>
        <taxon>Vertebrata</taxon>
        <taxon>Euteleostomi</taxon>
        <taxon>Actinopterygii</taxon>
        <taxon>Neopterygii</taxon>
        <taxon>Teleostei</taxon>
        <taxon>Neoteleostei</taxon>
        <taxon>Acanthomorphata</taxon>
        <taxon>Eupercaria</taxon>
        <taxon>Perciformes</taxon>
        <taxon>Cottioidei</taxon>
        <taxon>Cottales</taxon>
        <taxon>Cyclopteridae</taxon>
        <taxon>Cyclopterus</taxon>
    </lineage>
</organism>
<evidence type="ECO:0000256" key="2">
    <source>
        <dbReference type="SAM" id="MobiDB-lite"/>
    </source>
</evidence>
<feature type="compositionally biased region" description="Low complexity" evidence="2">
    <location>
        <begin position="269"/>
        <end position="324"/>
    </location>
</feature>
<protein>
    <submittedName>
        <fullName evidence="3">Uncharacterized protein</fullName>
    </submittedName>
</protein>
<keyword evidence="4" id="KW-1185">Reference proteome</keyword>
<dbReference type="AlphaFoldDB" id="A0A8C2X215"/>
<feature type="coiled-coil region" evidence="1">
    <location>
        <begin position="130"/>
        <end position="203"/>
    </location>
</feature>
<feature type="coiled-coil region" evidence="1">
    <location>
        <begin position="62"/>
        <end position="96"/>
    </location>
</feature>
<reference evidence="3" key="1">
    <citation type="submission" date="2025-08" db="UniProtKB">
        <authorList>
            <consortium name="Ensembl"/>
        </authorList>
    </citation>
    <scope>IDENTIFICATION</scope>
</reference>
<evidence type="ECO:0000313" key="3">
    <source>
        <dbReference type="Ensembl" id="ENSCLMP00005012304.1"/>
    </source>
</evidence>
<dbReference type="Proteomes" id="UP000694565">
    <property type="component" value="Unplaced"/>
</dbReference>
<name>A0A8C2X215_CYCLU</name>
<reference evidence="3" key="2">
    <citation type="submission" date="2025-09" db="UniProtKB">
        <authorList>
            <consortium name="Ensembl"/>
        </authorList>
    </citation>
    <scope>IDENTIFICATION</scope>
</reference>
<feature type="region of interest" description="Disordered" evidence="2">
    <location>
        <begin position="269"/>
        <end position="351"/>
    </location>
</feature>
<evidence type="ECO:0000256" key="1">
    <source>
        <dbReference type="SAM" id="Coils"/>
    </source>
</evidence>